<organism evidence="1 2">
    <name type="scientific">Crenothrix polyspora</name>
    <dbReference type="NCBI Taxonomy" id="360316"/>
    <lineage>
        <taxon>Bacteria</taxon>
        <taxon>Pseudomonadati</taxon>
        <taxon>Pseudomonadota</taxon>
        <taxon>Gammaproteobacteria</taxon>
        <taxon>Methylococcales</taxon>
        <taxon>Crenotrichaceae</taxon>
        <taxon>Crenothrix</taxon>
    </lineage>
</organism>
<dbReference type="Proteomes" id="UP000195442">
    <property type="component" value="Unassembled WGS sequence"/>
</dbReference>
<protein>
    <submittedName>
        <fullName evidence="1">Uncharacterized protein</fullName>
    </submittedName>
</protein>
<reference evidence="2" key="1">
    <citation type="submission" date="2017-02" db="EMBL/GenBank/DDBJ databases">
        <authorList>
            <person name="Daims H."/>
        </authorList>
    </citation>
    <scope>NUCLEOTIDE SEQUENCE [LARGE SCALE GENOMIC DNA]</scope>
</reference>
<keyword evidence="2" id="KW-1185">Reference proteome</keyword>
<evidence type="ECO:0000313" key="2">
    <source>
        <dbReference type="Proteomes" id="UP000195442"/>
    </source>
</evidence>
<proteinExistence type="predicted"/>
<evidence type="ECO:0000313" key="1">
    <source>
        <dbReference type="EMBL" id="SJM90250.1"/>
    </source>
</evidence>
<sequence length="43" mass="4966">MNTYTINIVLFLFLKPTVREICAWANENIASVNIVFEVTRCFA</sequence>
<accession>A0A1R4H2H3</accession>
<dbReference type="EMBL" id="FUKJ01000063">
    <property type="protein sequence ID" value="SJM90250.1"/>
    <property type="molecule type" value="Genomic_DNA"/>
</dbReference>
<name>A0A1R4H2H3_9GAMM</name>
<dbReference type="AlphaFoldDB" id="A0A1R4H2H3"/>
<gene>
    <name evidence="1" type="ORF">CRENPOLYSF2_1550003</name>
</gene>